<dbReference type="Gene3D" id="3.30.70.980">
    <property type="match status" value="2"/>
</dbReference>
<dbReference type="NCBIfam" id="NF001030">
    <property type="entry name" value="PRK00110.1"/>
    <property type="match status" value="1"/>
</dbReference>
<dbReference type="NCBIfam" id="NF009044">
    <property type="entry name" value="PRK12378.1"/>
    <property type="match status" value="1"/>
</dbReference>
<comment type="caution">
    <text evidence="9">The sequence shown here is derived from an EMBL/GenBank/DDBJ whole genome shotgun (WGS) entry which is preliminary data.</text>
</comment>
<dbReference type="EMBL" id="MGHF01000005">
    <property type="protein sequence ID" value="OGM64501.1"/>
    <property type="molecule type" value="Genomic_DNA"/>
</dbReference>
<proteinExistence type="inferred from homology"/>
<evidence type="ECO:0000256" key="4">
    <source>
        <dbReference type="ARBA" id="ARBA00023125"/>
    </source>
</evidence>
<evidence type="ECO:0000256" key="2">
    <source>
        <dbReference type="ARBA" id="ARBA00022490"/>
    </source>
</evidence>
<evidence type="ECO:0000313" key="9">
    <source>
        <dbReference type="EMBL" id="OGM64501.1"/>
    </source>
</evidence>
<dbReference type="Pfam" id="PF20772">
    <property type="entry name" value="TACO1_YebC_N"/>
    <property type="match status" value="1"/>
</dbReference>
<dbReference type="AlphaFoldDB" id="A0A1F8BK91"/>
<dbReference type="STRING" id="1802519.A2961_02885"/>
<keyword evidence="4 6" id="KW-0238">DNA-binding</keyword>
<dbReference type="GO" id="GO:0005829">
    <property type="term" value="C:cytosol"/>
    <property type="evidence" value="ECO:0007669"/>
    <property type="project" value="TreeGrafter"/>
</dbReference>
<evidence type="ECO:0000256" key="1">
    <source>
        <dbReference type="ARBA" id="ARBA00008724"/>
    </source>
</evidence>
<dbReference type="InterPro" id="IPR002876">
    <property type="entry name" value="Transcrip_reg_TACO1-like"/>
</dbReference>
<dbReference type="PANTHER" id="PTHR12532:SF6">
    <property type="entry name" value="TRANSCRIPTIONAL REGULATORY PROTEIN YEBC-RELATED"/>
    <property type="match status" value="1"/>
</dbReference>
<dbReference type="InterPro" id="IPR049083">
    <property type="entry name" value="TACO1_YebC_N"/>
</dbReference>
<evidence type="ECO:0000313" key="10">
    <source>
        <dbReference type="Proteomes" id="UP000177082"/>
    </source>
</evidence>
<dbReference type="GO" id="GO:0003677">
    <property type="term" value="F:DNA binding"/>
    <property type="evidence" value="ECO:0007669"/>
    <property type="project" value="UniProtKB-UniRule"/>
</dbReference>
<feature type="domain" description="TACO1/YebC-like second and third" evidence="7">
    <location>
        <begin position="80"/>
        <end position="235"/>
    </location>
</feature>
<feature type="domain" description="TACO1/YebC-like N-terminal" evidence="8">
    <location>
        <begin position="5"/>
        <end position="76"/>
    </location>
</feature>
<dbReference type="Proteomes" id="UP000177082">
    <property type="component" value="Unassembled WGS sequence"/>
</dbReference>
<keyword evidence="2 6" id="KW-0963">Cytoplasm</keyword>
<keyword evidence="3 6" id="KW-0805">Transcription regulation</keyword>
<sequence>MSGHSHYATIHRQKELKDAKKGNVFSKLARAISIAVKAGGGPDPDSNFKLRMVIDKAKAQNMPKVNVERAIASGVGGEKLEEVVYEGFGPLGIAVMVEAATDNRNRTGQEIKNLFERGGGNMGGPGAVAYNFEQKALIEIKKSKNSEQQILSIIDLGVDEVEETNESIEVYVNPNDYSSKLAMIHEKGFEVLLSEITQKPKNFREIGNIDDAKRILSFLDNISSHDDVLRVHSNVDIPDLILRQLNP</sequence>
<evidence type="ECO:0000256" key="3">
    <source>
        <dbReference type="ARBA" id="ARBA00023015"/>
    </source>
</evidence>
<gene>
    <name evidence="9" type="ORF">A2961_02885</name>
</gene>
<evidence type="ECO:0000259" key="8">
    <source>
        <dbReference type="Pfam" id="PF20772"/>
    </source>
</evidence>
<dbReference type="InterPro" id="IPR048300">
    <property type="entry name" value="TACO1_YebC-like_2nd/3rd_dom"/>
</dbReference>
<dbReference type="InterPro" id="IPR017856">
    <property type="entry name" value="Integrase-like_N"/>
</dbReference>
<dbReference type="HAMAP" id="MF_00693">
    <property type="entry name" value="Transcrip_reg_TACO1"/>
    <property type="match status" value="1"/>
</dbReference>
<dbReference type="InterPro" id="IPR026564">
    <property type="entry name" value="Transcrip_reg_TACO1-like_dom3"/>
</dbReference>
<comment type="similarity">
    <text evidence="1 6">Belongs to the TACO1 family.</text>
</comment>
<dbReference type="FunFam" id="1.10.10.200:FF:000002">
    <property type="entry name" value="Probable transcriptional regulatory protein CLM62_37755"/>
    <property type="match status" value="1"/>
</dbReference>
<evidence type="ECO:0000259" key="7">
    <source>
        <dbReference type="Pfam" id="PF01709"/>
    </source>
</evidence>
<evidence type="ECO:0000256" key="5">
    <source>
        <dbReference type="ARBA" id="ARBA00023163"/>
    </source>
</evidence>
<dbReference type="NCBIfam" id="TIGR01033">
    <property type="entry name" value="YebC/PmpR family DNA-binding transcriptional regulator"/>
    <property type="match status" value="1"/>
</dbReference>
<dbReference type="Pfam" id="PF01709">
    <property type="entry name" value="Transcrip_reg"/>
    <property type="match status" value="1"/>
</dbReference>
<dbReference type="InterPro" id="IPR029072">
    <property type="entry name" value="YebC-like"/>
</dbReference>
<accession>A0A1F8BK91</accession>
<protein>
    <recommendedName>
        <fullName evidence="6">Probable transcriptional regulatory protein A2961_02885</fullName>
    </recommendedName>
</protein>
<dbReference type="SUPFAM" id="SSF75625">
    <property type="entry name" value="YebC-like"/>
    <property type="match status" value="1"/>
</dbReference>
<organism evidence="9 10">
    <name type="scientific">Candidatus Woesebacteria bacterium RIFCSPLOWO2_01_FULL_39_21</name>
    <dbReference type="NCBI Taxonomy" id="1802519"/>
    <lineage>
        <taxon>Bacteria</taxon>
        <taxon>Candidatus Woeseibacteriota</taxon>
    </lineage>
</organism>
<dbReference type="GO" id="GO:0006355">
    <property type="term" value="P:regulation of DNA-templated transcription"/>
    <property type="evidence" value="ECO:0007669"/>
    <property type="project" value="UniProtKB-UniRule"/>
</dbReference>
<dbReference type="PANTHER" id="PTHR12532">
    <property type="entry name" value="TRANSLATIONAL ACTIVATOR OF CYTOCHROME C OXIDASE 1"/>
    <property type="match status" value="1"/>
</dbReference>
<name>A0A1F8BK91_9BACT</name>
<evidence type="ECO:0000256" key="6">
    <source>
        <dbReference type="HAMAP-Rule" id="MF_00693"/>
    </source>
</evidence>
<reference evidence="9 10" key="1">
    <citation type="journal article" date="2016" name="Nat. Commun.">
        <title>Thousands of microbial genomes shed light on interconnected biogeochemical processes in an aquifer system.</title>
        <authorList>
            <person name="Anantharaman K."/>
            <person name="Brown C.T."/>
            <person name="Hug L.A."/>
            <person name="Sharon I."/>
            <person name="Castelle C.J."/>
            <person name="Probst A.J."/>
            <person name="Thomas B.C."/>
            <person name="Singh A."/>
            <person name="Wilkins M.J."/>
            <person name="Karaoz U."/>
            <person name="Brodie E.L."/>
            <person name="Williams K.H."/>
            <person name="Hubbard S.S."/>
            <person name="Banfield J.F."/>
        </authorList>
    </citation>
    <scope>NUCLEOTIDE SEQUENCE [LARGE SCALE GENOMIC DNA]</scope>
</reference>
<dbReference type="Gene3D" id="1.10.10.200">
    <property type="match status" value="1"/>
</dbReference>
<comment type="subcellular location">
    <subcellularLocation>
        <location evidence="6">Cytoplasm</location>
    </subcellularLocation>
</comment>
<keyword evidence="5 6" id="KW-0804">Transcription</keyword>